<keyword evidence="3" id="KW-1185">Reference proteome</keyword>
<evidence type="ECO:0000259" key="1">
    <source>
        <dbReference type="Pfam" id="PF03413"/>
    </source>
</evidence>
<gene>
    <name evidence="2" type="ORF">J2Z81_001671</name>
</gene>
<dbReference type="InterPro" id="IPR025711">
    <property type="entry name" value="PepSY"/>
</dbReference>
<proteinExistence type="predicted"/>
<reference evidence="2 3" key="1">
    <citation type="submission" date="2021-03" db="EMBL/GenBank/DDBJ databases">
        <title>Genomic Encyclopedia of Type Strains, Phase IV (KMG-IV): sequencing the most valuable type-strain genomes for metagenomic binning, comparative biology and taxonomic classification.</title>
        <authorList>
            <person name="Goeker M."/>
        </authorList>
    </citation>
    <scope>NUCLEOTIDE SEQUENCE [LARGE SCALE GENOMIC DNA]</scope>
    <source>
        <strain evidence="2 3">DSM 25790</strain>
    </source>
</reference>
<organism evidence="2 3">
    <name type="scientific">Virgibacillus alimentarius</name>
    <dbReference type="NCBI Taxonomy" id="698769"/>
    <lineage>
        <taxon>Bacteria</taxon>
        <taxon>Bacillati</taxon>
        <taxon>Bacillota</taxon>
        <taxon>Bacilli</taxon>
        <taxon>Bacillales</taxon>
        <taxon>Bacillaceae</taxon>
        <taxon>Virgibacillus</taxon>
    </lineage>
</organism>
<protein>
    <submittedName>
        <fullName evidence="2">Membrane protein YkoI</fullName>
    </submittedName>
</protein>
<name>A0ABS4S894_9BACI</name>
<dbReference type="EMBL" id="JAGIKX010000012">
    <property type="protein sequence ID" value="MBP2257717.1"/>
    <property type="molecule type" value="Genomic_DNA"/>
</dbReference>
<feature type="domain" description="PepSY" evidence="1">
    <location>
        <begin position="43"/>
        <end position="100"/>
    </location>
</feature>
<dbReference type="Pfam" id="PF03413">
    <property type="entry name" value="PepSY"/>
    <property type="match status" value="1"/>
</dbReference>
<evidence type="ECO:0000313" key="3">
    <source>
        <dbReference type="Proteomes" id="UP001519294"/>
    </source>
</evidence>
<comment type="caution">
    <text evidence="2">The sequence shown here is derived from an EMBL/GenBank/DDBJ whole genome shotgun (WGS) entry which is preliminary data.</text>
</comment>
<dbReference type="RefSeq" id="WP_198020894.1">
    <property type="nucleotide sequence ID" value="NZ_JAGIKX010000012.1"/>
</dbReference>
<accession>A0ABS4S894</accession>
<evidence type="ECO:0000313" key="2">
    <source>
        <dbReference type="EMBL" id="MBP2257717.1"/>
    </source>
</evidence>
<dbReference type="Gene3D" id="3.10.450.40">
    <property type="match status" value="1"/>
</dbReference>
<dbReference type="Proteomes" id="UP001519294">
    <property type="component" value="Unassembled WGS sequence"/>
</dbReference>
<sequence length="103" mass="12040">MNNKWQPLRQHPYWQHNLNHQGHINHWYHHPHPNPMPAWNRRVSIEEAMNIALEQVPGQVVKIELEQEHGILVYEVDIITAQGAKYKVEVDVNTGGVVNIELD</sequence>